<dbReference type="AlphaFoldDB" id="A0A6A0A326"/>
<dbReference type="EMBL" id="BLLF01003233">
    <property type="protein sequence ID" value="GFH26766.1"/>
    <property type="molecule type" value="Genomic_DNA"/>
</dbReference>
<feature type="domain" description="CRAL-TRIO" evidence="1">
    <location>
        <begin position="6"/>
        <end position="78"/>
    </location>
</feature>
<accession>A0A6A0A326</accession>
<comment type="caution">
    <text evidence="2">The sequence shown here is derived from an EMBL/GenBank/DDBJ whole genome shotgun (WGS) entry which is preliminary data.</text>
</comment>
<dbReference type="Proteomes" id="UP000485058">
    <property type="component" value="Unassembled WGS sequence"/>
</dbReference>
<evidence type="ECO:0000313" key="3">
    <source>
        <dbReference type="Proteomes" id="UP000485058"/>
    </source>
</evidence>
<dbReference type="Pfam" id="PF00650">
    <property type="entry name" value="CRAL_TRIO"/>
    <property type="match status" value="1"/>
</dbReference>
<dbReference type="InterPro" id="IPR001251">
    <property type="entry name" value="CRAL-TRIO_dom"/>
</dbReference>
<protein>
    <submittedName>
        <fullName evidence="2">CRAL-TRIO domain-containing protein</fullName>
    </submittedName>
</protein>
<dbReference type="PANTHER" id="PTHR46277">
    <property type="entry name" value="OS03G0850700 PROTEIN"/>
    <property type="match status" value="1"/>
</dbReference>
<proteinExistence type="predicted"/>
<evidence type="ECO:0000313" key="2">
    <source>
        <dbReference type="EMBL" id="GFH26766.1"/>
    </source>
</evidence>
<dbReference type="Gene3D" id="3.40.525.10">
    <property type="entry name" value="CRAL-TRIO lipid binding domain"/>
    <property type="match status" value="1"/>
</dbReference>
<keyword evidence="3" id="KW-1185">Reference proteome</keyword>
<evidence type="ECO:0000259" key="1">
    <source>
        <dbReference type="PROSITE" id="PS50191"/>
    </source>
</evidence>
<dbReference type="InterPro" id="IPR036865">
    <property type="entry name" value="CRAL-TRIO_dom_sf"/>
</dbReference>
<dbReference type="PROSITE" id="PS50191">
    <property type="entry name" value="CRAL_TRIO"/>
    <property type="match status" value="1"/>
</dbReference>
<dbReference type="SUPFAM" id="SSF52087">
    <property type="entry name" value="CRAL/TRIO domain"/>
    <property type="match status" value="1"/>
</dbReference>
<organism evidence="2 3">
    <name type="scientific">Haematococcus lacustris</name>
    <name type="common">Green alga</name>
    <name type="synonym">Haematococcus pluvialis</name>
    <dbReference type="NCBI Taxonomy" id="44745"/>
    <lineage>
        <taxon>Eukaryota</taxon>
        <taxon>Viridiplantae</taxon>
        <taxon>Chlorophyta</taxon>
        <taxon>core chlorophytes</taxon>
        <taxon>Chlorophyceae</taxon>
        <taxon>CS clade</taxon>
        <taxon>Chlamydomonadales</taxon>
        <taxon>Haematococcaceae</taxon>
        <taxon>Haematococcus</taxon>
    </lineage>
</organism>
<reference evidence="2 3" key="1">
    <citation type="submission" date="2020-02" db="EMBL/GenBank/DDBJ databases">
        <title>Draft genome sequence of Haematococcus lacustris strain NIES-144.</title>
        <authorList>
            <person name="Morimoto D."/>
            <person name="Nakagawa S."/>
            <person name="Yoshida T."/>
            <person name="Sawayama S."/>
        </authorList>
    </citation>
    <scope>NUCLEOTIDE SEQUENCE [LARGE SCALE GENOMIC DNA]</scope>
    <source>
        <strain evidence="2 3">NIES-144</strain>
    </source>
</reference>
<sequence length="110" mass="12169">MHPLGIQNHYVERLHKLYFYNAPTLFVTTWKLLAPFVDPVTRAKVECVAPSQAQDCFSRSFNMDQLPGFVEGGTGPTMLITDVDLCRSDSLGDVKLLTAKAQQLQGLQAG</sequence>
<name>A0A6A0A326_HAELA</name>
<dbReference type="CDD" id="cd00170">
    <property type="entry name" value="SEC14"/>
    <property type="match status" value="1"/>
</dbReference>
<gene>
    <name evidence="2" type="ORF">HaLaN_24972</name>
</gene>
<dbReference type="PANTHER" id="PTHR46277:SF3">
    <property type="entry name" value="BINDING PROTEIN, PUTATIVE-RELATED"/>
    <property type="match status" value="1"/>
</dbReference>